<dbReference type="PANTHER" id="PTHR33175:SF2">
    <property type="entry name" value="INTEGRATION HOST FACTOR SUBUNIT ALPHA"/>
    <property type="match status" value="1"/>
</dbReference>
<keyword evidence="5" id="KW-0238">DNA-binding</keyword>
<gene>
    <name evidence="9" type="primary">ihfA</name>
    <name evidence="9" type="ORF">Ctma_0728</name>
</gene>
<dbReference type="PROSITE" id="PS00045">
    <property type="entry name" value="HISTONE_LIKE"/>
    <property type="match status" value="1"/>
</dbReference>
<reference evidence="9" key="1">
    <citation type="submission" date="2023-10" db="EMBL/GenBank/DDBJ databases">
        <title>The first scallop-associated chemosynthetic bacterial symbiont.</title>
        <authorList>
            <person name="Lin Y.-T."/>
            <person name="Sun J."/>
            <person name="Ip J.C.-H."/>
            <person name="He X."/>
            <person name="Gao Z.-M."/>
            <person name="Perez M."/>
            <person name="Xu T."/>
            <person name="Qian P.-Y."/>
            <person name="Qiu J.-W."/>
        </authorList>
    </citation>
    <scope>NUCLEOTIDE SEQUENCE</scope>
    <source>
        <strain evidence="9">Gill1</strain>
    </source>
</reference>
<protein>
    <recommendedName>
        <fullName evidence="2">Integration host factor subunit alpha</fullName>
    </recommendedName>
</protein>
<dbReference type="PRINTS" id="PR01727">
    <property type="entry name" value="DNABINDINGHU"/>
</dbReference>
<organism evidence="9">
    <name type="scientific">Catillopecten margaritatus gill symbiont</name>
    <dbReference type="NCBI Taxonomy" id="3083288"/>
    <lineage>
        <taxon>Bacteria</taxon>
        <taxon>Pseudomonadati</taxon>
        <taxon>Pseudomonadota</taxon>
        <taxon>Gammaproteobacteria</taxon>
        <taxon>sulfur-oxidizing symbionts</taxon>
    </lineage>
</organism>
<dbReference type="CDD" id="cd13835">
    <property type="entry name" value="IHF_A"/>
    <property type="match status" value="1"/>
</dbReference>
<keyword evidence="3" id="KW-0810">Translation regulation</keyword>
<evidence type="ECO:0000256" key="8">
    <source>
        <dbReference type="RuleBase" id="RU003939"/>
    </source>
</evidence>
<evidence type="ECO:0000313" key="9">
    <source>
        <dbReference type="EMBL" id="WXU00023.1"/>
    </source>
</evidence>
<name>A0AAU6PG86_9GAMM</name>
<dbReference type="PANTHER" id="PTHR33175">
    <property type="entry name" value="DNA-BINDING PROTEIN HU"/>
    <property type="match status" value="1"/>
</dbReference>
<dbReference type="Gene3D" id="4.10.520.10">
    <property type="entry name" value="IHF-like DNA-binding proteins"/>
    <property type="match status" value="1"/>
</dbReference>
<dbReference type="GO" id="GO:0030527">
    <property type="term" value="F:structural constituent of chromatin"/>
    <property type="evidence" value="ECO:0007669"/>
    <property type="project" value="InterPro"/>
</dbReference>
<comment type="similarity">
    <text evidence="1 8">Belongs to the bacterial histone-like protein family.</text>
</comment>
<dbReference type="NCBIfam" id="NF001401">
    <property type="entry name" value="PRK00285.1"/>
    <property type="match status" value="1"/>
</dbReference>
<dbReference type="SMART" id="SM00411">
    <property type="entry name" value="BHL"/>
    <property type="match status" value="1"/>
</dbReference>
<evidence type="ECO:0000256" key="2">
    <source>
        <dbReference type="ARBA" id="ARBA00018329"/>
    </source>
</evidence>
<dbReference type="AlphaFoldDB" id="A0AAU6PG86"/>
<keyword evidence="7" id="KW-0233">DNA recombination</keyword>
<dbReference type="EMBL" id="CP138327">
    <property type="protein sequence ID" value="WXU00023.1"/>
    <property type="molecule type" value="Genomic_DNA"/>
</dbReference>
<dbReference type="GO" id="GO:0006417">
    <property type="term" value="P:regulation of translation"/>
    <property type="evidence" value="ECO:0007669"/>
    <property type="project" value="UniProtKB-KW"/>
</dbReference>
<accession>A0AAU6PG86</accession>
<evidence type="ECO:0000256" key="5">
    <source>
        <dbReference type="ARBA" id="ARBA00023125"/>
    </source>
</evidence>
<dbReference type="InterPro" id="IPR000119">
    <property type="entry name" value="Hist_DNA-bd"/>
</dbReference>
<dbReference type="GO" id="GO:0006310">
    <property type="term" value="P:DNA recombination"/>
    <property type="evidence" value="ECO:0007669"/>
    <property type="project" value="UniProtKB-KW"/>
</dbReference>
<dbReference type="GO" id="GO:0009893">
    <property type="term" value="P:positive regulation of metabolic process"/>
    <property type="evidence" value="ECO:0007669"/>
    <property type="project" value="UniProtKB-ARBA"/>
</dbReference>
<keyword evidence="6" id="KW-0804">Transcription</keyword>
<dbReference type="GO" id="GO:0006355">
    <property type="term" value="P:regulation of DNA-templated transcription"/>
    <property type="evidence" value="ECO:0007669"/>
    <property type="project" value="InterPro"/>
</dbReference>
<proteinExistence type="inferred from homology"/>
<evidence type="ECO:0000256" key="6">
    <source>
        <dbReference type="ARBA" id="ARBA00023163"/>
    </source>
</evidence>
<evidence type="ECO:0000256" key="1">
    <source>
        <dbReference type="ARBA" id="ARBA00010529"/>
    </source>
</evidence>
<sequence>MSITKKDIADLLAKQVDISHSQALSVTNDFFDTIKATLAKGEDVKLSGFGNFIVRSKVARPGRNPKTGDPVTISARTVATFKAGVKLKRITQQG</sequence>
<dbReference type="GO" id="GO:0005829">
    <property type="term" value="C:cytosol"/>
    <property type="evidence" value="ECO:0007669"/>
    <property type="project" value="TreeGrafter"/>
</dbReference>
<dbReference type="SUPFAM" id="SSF47729">
    <property type="entry name" value="IHF-like DNA-binding proteins"/>
    <property type="match status" value="1"/>
</dbReference>
<dbReference type="GO" id="GO:0003677">
    <property type="term" value="F:DNA binding"/>
    <property type="evidence" value="ECO:0007669"/>
    <property type="project" value="UniProtKB-KW"/>
</dbReference>
<dbReference type="InterPro" id="IPR010992">
    <property type="entry name" value="IHF-like_DNA-bd_dom_sf"/>
</dbReference>
<evidence type="ECO:0000256" key="3">
    <source>
        <dbReference type="ARBA" id="ARBA00022845"/>
    </source>
</evidence>
<dbReference type="Pfam" id="PF00216">
    <property type="entry name" value="Bac_DNA_binding"/>
    <property type="match status" value="1"/>
</dbReference>
<evidence type="ECO:0000256" key="7">
    <source>
        <dbReference type="ARBA" id="ARBA00023172"/>
    </source>
</evidence>
<dbReference type="InterPro" id="IPR005684">
    <property type="entry name" value="IHF_alpha"/>
</dbReference>
<dbReference type="InterPro" id="IPR020816">
    <property type="entry name" value="Histone-like_DNA-bd_CS"/>
</dbReference>
<evidence type="ECO:0000256" key="4">
    <source>
        <dbReference type="ARBA" id="ARBA00023015"/>
    </source>
</evidence>
<keyword evidence="4" id="KW-0805">Transcription regulation</keyword>